<accession>A0A7C5LA04</accession>
<feature type="transmembrane region" description="Helical" evidence="1">
    <location>
        <begin position="121"/>
        <end position="139"/>
    </location>
</feature>
<dbReference type="AlphaFoldDB" id="A0A7C5LA04"/>
<name>A0A7C5LA04_CALS0</name>
<feature type="transmembrane region" description="Helical" evidence="1">
    <location>
        <begin position="34"/>
        <end position="54"/>
    </location>
</feature>
<gene>
    <name evidence="3" type="ORF">ENM11_05540</name>
</gene>
<dbReference type="PANTHER" id="PTHR22911">
    <property type="entry name" value="ACYL-MALONYL CONDENSING ENZYME-RELATED"/>
    <property type="match status" value="1"/>
</dbReference>
<dbReference type="InterPro" id="IPR037185">
    <property type="entry name" value="EmrE-like"/>
</dbReference>
<feature type="transmembrane region" description="Helical" evidence="1">
    <location>
        <begin position="94"/>
        <end position="114"/>
    </location>
</feature>
<keyword evidence="1" id="KW-0812">Transmembrane</keyword>
<dbReference type="Pfam" id="PF00892">
    <property type="entry name" value="EamA"/>
    <property type="match status" value="2"/>
</dbReference>
<evidence type="ECO:0000313" key="3">
    <source>
        <dbReference type="EMBL" id="HHK68598.1"/>
    </source>
</evidence>
<comment type="caution">
    <text evidence="3">The sequence shown here is derived from an EMBL/GenBank/DDBJ whole genome shotgun (WGS) entry which is preliminary data.</text>
</comment>
<feature type="transmembrane region" description="Helical" evidence="1">
    <location>
        <begin position="66"/>
        <end position="88"/>
    </location>
</feature>
<keyword evidence="1" id="KW-1133">Transmembrane helix</keyword>
<feature type="transmembrane region" description="Helical" evidence="1">
    <location>
        <begin position="151"/>
        <end position="168"/>
    </location>
</feature>
<dbReference type="EMBL" id="DRWN01000045">
    <property type="protein sequence ID" value="HHK68598.1"/>
    <property type="molecule type" value="Genomic_DNA"/>
</dbReference>
<dbReference type="PANTHER" id="PTHR22911:SF76">
    <property type="entry name" value="EAMA DOMAIN-CONTAINING PROTEIN"/>
    <property type="match status" value="1"/>
</dbReference>
<feature type="transmembrane region" description="Helical" evidence="1">
    <location>
        <begin position="266"/>
        <end position="283"/>
    </location>
</feature>
<dbReference type="InterPro" id="IPR000620">
    <property type="entry name" value="EamA_dom"/>
</dbReference>
<organism evidence="3">
    <name type="scientific">Caldiarchaeum subterraneum</name>
    <dbReference type="NCBI Taxonomy" id="311458"/>
    <lineage>
        <taxon>Archaea</taxon>
        <taxon>Nitrososphaerota</taxon>
        <taxon>Candidatus Caldarchaeales</taxon>
        <taxon>Candidatus Caldarchaeaceae</taxon>
        <taxon>Candidatus Caldarchaeum</taxon>
    </lineage>
</organism>
<protein>
    <submittedName>
        <fullName evidence="3">DMT family transporter</fullName>
    </submittedName>
</protein>
<feature type="domain" description="EamA" evidence="2">
    <location>
        <begin position="150"/>
        <end position="283"/>
    </location>
</feature>
<proteinExistence type="predicted"/>
<evidence type="ECO:0000256" key="1">
    <source>
        <dbReference type="SAM" id="Phobius"/>
    </source>
</evidence>
<keyword evidence="1" id="KW-0472">Membrane</keyword>
<feature type="transmembrane region" description="Helical" evidence="1">
    <location>
        <begin position="7"/>
        <end position="28"/>
    </location>
</feature>
<feature type="transmembrane region" description="Helical" evidence="1">
    <location>
        <begin position="241"/>
        <end position="260"/>
    </location>
</feature>
<dbReference type="GO" id="GO:0016020">
    <property type="term" value="C:membrane"/>
    <property type="evidence" value="ECO:0007669"/>
    <property type="project" value="InterPro"/>
</dbReference>
<sequence length="284" mass="30355">MGRFFYVVQGAGAGFLFGTASIFVRFLYSMDAFSIAFFRVLVAGLLISSAGLIIRRRNLLQQMLRFFTVLPFLGILLGLHFIFFISAIKTTAVVNATTLVNTTPAIALTIGWALGWIKPSILNLFGLLLTIAGAVSMTAGEFSLNPQNVLGDFYAVLGALAWALYLVVGKRVREGAEIVVVMGPIYLWTALATGVTGLLSGGLTQPRPEELYPLTALAILPTVLGHSLQFSSLKGLHPYEASALALLEPVVATILAAVVLSEVVEPGFYLSAAVVIAGIYLVMR</sequence>
<dbReference type="SUPFAM" id="SSF103481">
    <property type="entry name" value="Multidrug resistance efflux transporter EmrE"/>
    <property type="match status" value="2"/>
</dbReference>
<feature type="domain" description="EamA" evidence="2">
    <location>
        <begin position="8"/>
        <end position="137"/>
    </location>
</feature>
<evidence type="ECO:0000259" key="2">
    <source>
        <dbReference type="Pfam" id="PF00892"/>
    </source>
</evidence>
<reference evidence="3" key="1">
    <citation type="journal article" date="2020" name="mSystems">
        <title>Genome- and Community-Level Interaction Insights into Carbon Utilization and Element Cycling Functions of Hydrothermarchaeota in Hydrothermal Sediment.</title>
        <authorList>
            <person name="Zhou Z."/>
            <person name="Liu Y."/>
            <person name="Xu W."/>
            <person name="Pan J."/>
            <person name="Luo Z.H."/>
            <person name="Li M."/>
        </authorList>
    </citation>
    <scope>NUCLEOTIDE SEQUENCE [LARGE SCALE GENOMIC DNA]</scope>
    <source>
        <strain evidence="3">SpSt-1056</strain>
    </source>
</reference>
<feature type="transmembrane region" description="Helical" evidence="1">
    <location>
        <begin position="180"/>
        <end position="199"/>
    </location>
</feature>